<evidence type="ECO:0000256" key="3">
    <source>
        <dbReference type="ARBA" id="ARBA00022833"/>
    </source>
</evidence>
<name>A0A6I8R4J3_XENTR</name>
<evidence type="ECO:0000313" key="9">
    <source>
        <dbReference type="Proteomes" id="UP000008143"/>
    </source>
</evidence>
<dbReference type="GeneTree" id="ENSGT00940000164945"/>
<dbReference type="GeneID" id="108644833"/>
<dbReference type="InterPro" id="IPR006612">
    <property type="entry name" value="THAP_Znf"/>
</dbReference>
<evidence type="ECO:0000256" key="5">
    <source>
        <dbReference type="PROSITE-ProRule" id="PRU00309"/>
    </source>
</evidence>
<evidence type="ECO:0000313" key="11">
    <source>
        <dbReference type="Xenbase" id="XB-GENE-29090299"/>
    </source>
</evidence>
<evidence type="ECO:0000256" key="4">
    <source>
        <dbReference type="ARBA" id="ARBA00023125"/>
    </source>
</evidence>
<dbReference type="OMA" id="FREYLMA"/>
<keyword evidence="4 5" id="KW-0238">DNA-binding</keyword>
<dbReference type="Ensembl" id="ENSXETT00000098462">
    <property type="protein sequence ID" value="ENSXETP00000075427"/>
    <property type="gene ID" value="ENSXETG00000039340"/>
</dbReference>
<reference evidence="10" key="3">
    <citation type="submission" date="2025-04" db="UniProtKB">
        <authorList>
            <consortium name="RefSeq"/>
        </authorList>
    </citation>
    <scope>IDENTIFICATION</scope>
    <source>
        <strain evidence="10">Nigerian</strain>
        <tissue evidence="10">Liver and blood</tissue>
    </source>
</reference>
<dbReference type="SUPFAM" id="SSF57716">
    <property type="entry name" value="Glucocorticoid receptor-like (DNA-binding domain)"/>
    <property type="match status" value="1"/>
</dbReference>
<dbReference type="Xenbase" id="XB-GENE-29090299">
    <property type="gene designation" value="LOC108644833"/>
</dbReference>
<feature type="region of interest" description="Disordered" evidence="6">
    <location>
        <begin position="221"/>
        <end position="282"/>
    </location>
</feature>
<gene>
    <name evidence="8 10 11" type="primary">LOC108644833</name>
</gene>
<evidence type="ECO:0000259" key="7">
    <source>
        <dbReference type="PROSITE" id="PS50950"/>
    </source>
</evidence>
<sequence>MPYCIVKGCPHRTGQKVKYPDVVLHPFPSDIHSIKKWLMQTGQHNEDIDTLSERIFNGKKNNTFRMCSTHFTPDSYMMRGSRRLLTPTAVPTLFANIPTPAIINVPLEATLPSQKRRRVDDEEASTSTQLVRIVSHLITVATQTECYTKTCSTMTSRRMFSRQASTQTTANGGNVVSTQTEDIYQADVVQVRKDHTYPVCFSTPLKTTQPVTDILSASPISTTLQSQENPETPLKDQGSLITHPSSIFSSPTVTEPRDTTFEISEPSSSEKSEEEQETTKSGPSKYFRARKFLIFEDNLDALLHLVRCQHAVKPPCQAPIVEIKKSTDGSLLKVQLCCIDGHTSLKWFSQPVVDQTSIGNVALANAIILSGSTYRKLRDIFTILNVPFYSHTTFYHYQRKFVYPAIDIQWKKEQAAIMKSLSGQSVALAGDGQYDSPGHSAKYCTYSMMDLMSKKIVHFEIDQVGPGKNANKLEPLNFEKALNWLIHEKVDVKIVATDRHNVIKTIMSSTFKHIDHQFDVWHLCKSIHKKLLAASKKRNCRDIASWISPITNHLWWSSQTCKQNVNVLIDKWKSLLFHIANKHTFKSLRYYKKCQHRRLTAAQKKDIRWIGSNHPAHNSLKLIINGNSLLRDIGKIEKFCHTSDLENFHSKVLKYKPKRLCFKMDGMIARTALAALSHNRNVNRQQAVVKSGKKSTLAVGKKRFKIVFPKQKKQWVAKPIYEALLDEHLFEIMSDSIKILNGEITHEWLSMSKRMPKNIATCERPAKSEVIEQYLSRFEKS</sequence>
<proteinExistence type="predicted"/>
<dbReference type="Bgee" id="ENSXETG00000039340">
    <property type="expression patterns" value="Expressed in gastrula and 2 other cell types or tissues"/>
</dbReference>
<dbReference type="InterPro" id="IPR037660">
    <property type="entry name" value="CCDC51"/>
</dbReference>
<keyword evidence="1" id="KW-0479">Metal-binding</keyword>
<dbReference type="Pfam" id="PF05485">
    <property type="entry name" value="THAP"/>
    <property type="match status" value="1"/>
</dbReference>
<keyword evidence="9" id="KW-1185">Reference proteome</keyword>
<evidence type="ECO:0000256" key="6">
    <source>
        <dbReference type="SAM" id="MobiDB-lite"/>
    </source>
</evidence>
<dbReference type="GO" id="GO:0008270">
    <property type="term" value="F:zinc ion binding"/>
    <property type="evidence" value="ECO:0007669"/>
    <property type="project" value="UniProtKB-KW"/>
</dbReference>
<evidence type="ECO:0000256" key="2">
    <source>
        <dbReference type="ARBA" id="ARBA00022771"/>
    </source>
</evidence>
<accession>A0A6I8R4J3</accession>
<reference evidence="8" key="1">
    <citation type="journal article" date="2010" name="Science">
        <title>The genome of the Western clawed frog Xenopus tropicalis.</title>
        <authorList>
            <person name="Hellsten U."/>
            <person name="Harland R.M."/>
            <person name="Gilchrist M.J."/>
            <person name="Hendrix D."/>
            <person name="Jurka J."/>
            <person name="Kapitonov V."/>
            <person name="Ovcharenko I."/>
            <person name="Putnam N.H."/>
            <person name="Shu S."/>
            <person name="Taher L."/>
            <person name="Blitz I.L."/>
            <person name="Blumberg B."/>
            <person name="Dichmann D.S."/>
            <person name="Dubchak I."/>
            <person name="Amaya E."/>
            <person name="Detter J.C."/>
            <person name="Fletcher R."/>
            <person name="Gerhard D.S."/>
            <person name="Goodstein D."/>
            <person name="Graves T."/>
            <person name="Grigoriev I.V."/>
            <person name="Grimwood J."/>
            <person name="Kawashima T."/>
            <person name="Lindquist E."/>
            <person name="Lucas S.M."/>
            <person name="Mead P.E."/>
            <person name="Mitros T."/>
            <person name="Ogino H."/>
            <person name="Ohta Y."/>
            <person name="Poliakov A.V."/>
            <person name="Pollet N."/>
            <person name="Robert J."/>
            <person name="Salamov A."/>
            <person name="Sater A.K."/>
            <person name="Schmutz J."/>
            <person name="Terry A."/>
            <person name="Vize P.D."/>
            <person name="Warren W.C."/>
            <person name="Wells D."/>
            <person name="Wills A."/>
            <person name="Wilson R.K."/>
            <person name="Zimmerman L.B."/>
            <person name="Zorn A.M."/>
            <person name="Grainger R."/>
            <person name="Grammer T."/>
            <person name="Khokha M.K."/>
            <person name="Richardson P.M."/>
            <person name="Rokhsar D.S."/>
        </authorList>
    </citation>
    <scope>NUCLEOTIDE SEQUENCE [LARGE SCALE GENOMIC DNA]</scope>
    <source>
        <strain evidence="8">Nigerian</strain>
    </source>
</reference>
<protein>
    <submittedName>
        <fullName evidence="8">Uncharacterized LOC108644833</fullName>
    </submittedName>
    <submittedName>
        <fullName evidence="10">Uncharacterized protein LOC108644833 isoform X1</fullName>
    </submittedName>
</protein>
<dbReference type="Proteomes" id="UP000008143">
    <property type="component" value="Chromosome 3"/>
</dbReference>
<dbReference type="SMART" id="SM00692">
    <property type="entry name" value="DM3"/>
    <property type="match status" value="1"/>
</dbReference>
<dbReference type="Pfam" id="PF20700">
    <property type="entry name" value="Mutator"/>
    <property type="match status" value="1"/>
</dbReference>
<keyword evidence="3" id="KW-0862">Zinc</keyword>
<feature type="domain" description="THAP-type" evidence="7">
    <location>
        <begin position="1"/>
        <end position="94"/>
    </location>
</feature>
<organism evidence="8">
    <name type="scientific">Xenopus tropicalis</name>
    <name type="common">Western clawed frog</name>
    <name type="synonym">Silurana tropicalis</name>
    <dbReference type="NCBI Taxonomy" id="8364"/>
    <lineage>
        <taxon>Eukaryota</taxon>
        <taxon>Metazoa</taxon>
        <taxon>Chordata</taxon>
        <taxon>Craniata</taxon>
        <taxon>Vertebrata</taxon>
        <taxon>Euteleostomi</taxon>
        <taxon>Amphibia</taxon>
        <taxon>Batrachia</taxon>
        <taxon>Anura</taxon>
        <taxon>Pipoidea</taxon>
        <taxon>Pipidae</taxon>
        <taxon>Xenopodinae</taxon>
        <taxon>Xenopus</taxon>
        <taxon>Silurana</taxon>
    </lineage>
</organism>
<dbReference type="PANTHER" id="PTHR28624">
    <property type="entry name" value="COILED-COIL DOMAIN-CONTAINING PROTEIN 51"/>
    <property type="match status" value="1"/>
</dbReference>
<dbReference type="PANTHER" id="PTHR28624:SF1">
    <property type="entry name" value="MITOCHONDRIAL POTASSIUM CHANNEL"/>
    <property type="match status" value="1"/>
</dbReference>
<feature type="compositionally biased region" description="Polar residues" evidence="6">
    <location>
        <begin position="239"/>
        <end position="253"/>
    </location>
</feature>
<dbReference type="SMART" id="SM00980">
    <property type="entry name" value="THAP"/>
    <property type="match status" value="1"/>
</dbReference>
<dbReference type="KEGG" id="xtr:108644833"/>
<dbReference type="GO" id="GO:0003677">
    <property type="term" value="F:DNA binding"/>
    <property type="evidence" value="ECO:0007669"/>
    <property type="project" value="UniProtKB-UniRule"/>
</dbReference>
<dbReference type="InterPro" id="IPR049012">
    <property type="entry name" value="Mutator_transp_dom"/>
</dbReference>
<dbReference type="OrthoDB" id="6126851at2759"/>
<feature type="compositionally biased region" description="Polar residues" evidence="6">
    <location>
        <begin position="221"/>
        <end position="230"/>
    </location>
</feature>
<keyword evidence="2 5" id="KW-0863">Zinc-finger</keyword>
<dbReference type="AGR" id="Xenbase:XB-GENE-29090299"/>
<dbReference type="AlphaFoldDB" id="A0A6I8R4J3"/>
<dbReference type="PROSITE" id="PS50950">
    <property type="entry name" value="ZF_THAP"/>
    <property type="match status" value="1"/>
</dbReference>
<evidence type="ECO:0000313" key="10">
    <source>
        <dbReference type="RefSeq" id="XP_017945200.2"/>
    </source>
</evidence>
<evidence type="ECO:0000313" key="8">
    <source>
        <dbReference type="Ensembl" id="ENSXETP00000075427"/>
    </source>
</evidence>
<reference evidence="8" key="2">
    <citation type="submission" date="2020-05" db="UniProtKB">
        <authorList>
            <consortium name="Ensembl"/>
        </authorList>
    </citation>
    <scope>IDENTIFICATION</scope>
</reference>
<evidence type="ECO:0000256" key="1">
    <source>
        <dbReference type="ARBA" id="ARBA00022723"/>
    </source>
</evidence>
<dbReference type="RefSeq" id="XP_017945200.2">
    <property type="nucleotide sequence ID" value="XM_018089711.2"/>
</dbReference>